<organism evidence="1 2">
    <name type="scientific">Schistosoma margrebowiei</name>
    <dbReference type="NCBI Taxonomy" id="48269"/>
    <lineage>
        <taxon>Eukaryota</taxon>
        <taxon>Metazoa</taxon>
        <taxon>Spiralia</taxon>
        <taxon>Lophotrochozoa</taxon>
        <taxon>Platyhelminthes</taxon>
        <taxon>Trematoda</taxon>
        <taxon>Digenea</taxon>
        <taxon>Strigeidida</taxon>
        <taxon>Schistosomatoidea</taxon>
        <taxon>Schistosomatidae</taxon>
        <taxon>Schistosoma</taxon>
    </lineage>
</organism>
<proteinExistence type="predicted"/>
<sequence length="129" mass="14359">MLRENIRNPSTLLLCLNPLRSEGYPDNKSLVNYEAGHEDDNKFGKYLFCDVIKPDDSHISDGMLCKSEGNILSGRHNDPKPGAPSINADFSNDSLLCNDIQKKIEENISEESNLDVISDIIYPHDALAP</sequence>
<keyword evidence="2" id="KW-1185">Reference proteome</keyword>
<name>A0A183MBD4_9TREM</name>
<reference evidence="1 2" key="1">
    <citation type="submission" date="2018-11" db="EMBL/GenBank/DDBJ databases">
        <authorList>
            <consortium name="Pathogen Informatics"/>
        </authorList>
    </citation>
    <scope>NUCLEOTIDE SEQUENCE [LARGE SCALE GENOMIC DNA]</scope>
    <source>
        <strain evidence="1 2">Zambia</strain>
    </source>
</reference>
<accession>A0A183MBD4</accession>
<evidence type="ECO:0000313" key="2">
    <source>
        <dbReference type="Proteomes" id="UP000277204"/>
    </source>
</evidence>
<evidence type="ECO:0000313" key="1">
    <source>
        <dbReference type="EMBL" id="VDP05748.1"/>
    </source>
</evidence>
<dbReference type="Proteomes" id="UP000277204">
    <property type="component" value="Unassembled WGS sequence"/>
</dbReference>
<gene>
    <name evidence="1" type="ORF">SMRZ_LOCUS13359</name>
</gene>
<dbReference type="AlphaFoldDB" id="A0A183MBD4"/>
<dbReference type="EMBL" id="UZAI01009763">
    <property type="protein sequence ID" value="VDP05748.1"/>
    <property type="molecule type" value="Genomic_DNA"/>
</dbReference>
<protein>
    <submittedName>
        <fullName evidence="1">Uncharacterized protein</fullName>
    </submittedName>
</protein>